<feature type="transmembrane region" description="Helical" evidence="6">
    <location>
        <begin position="130"/>
        <end position="149"/>
    </location>
</feature>
<sequence length="445" mass="45819">MGESAGSARRVLGLALPALGVLVAEPIYLLFDFAVVGRLGALPLAGLAVGGLILTIVSTQLTFLSYGTTSRSARLHGAGDYRAAVAEGVQASWLALGIGAVIVVVMQILAAPITDVIAGGHDIAGQAQSWLRIGLFGAPLILVTMAGNGWMRGVQNTVRPFVFVVAGLVLSAVLCPVLVHGLLGAPHLGLEGSAVANVCGQVVAAVLFISALVHERADLGPRVGVMRAQLLLGRDLIARSLAFQACFLSATAVASRFGAASVAAHQLVLQLWNFVSLTLDALAIAAQSLVGAALGAGRIDPAKSLAWQITRWSTVFAAALAVAFAAGYVVVPGVFTTDAAVVDQTHVAWWYFVAIIPIGGVAFALDGVLLGAGDAAFLRTATLGAAIVGFLPLIWLSLVFDWGLAGIWAGLTTFMVLRMVAVAARTASGRWAVPGSDIQIRNAER</sequence>
<dbReference type="EMBL" id="VLNY01000003">
    <property type="protein sequence ID" value="KAA0023295.1"/>
    <property type="molecule type" value="Genomic_DNA"/>
</dbReference>
<dbReference type="GO" id="GO:0015297">
    <property type="term" value="F:antiporter activity"/>
    <property type="evidence" value="ECO:0007669"/>
    <property type="project" value="InterPro"/>
</dbReference>
<dbReference type="RefSeq" id="WP_149429639.1">
    <property type="nucleotide sequence ID" value="NZ_VLNY01000003.1"/>
</dbReference>
<keyword evidence="4 6" id="KW-1133">Transmembrane helix</keyword>
<feature type="transmembrane region" description="Helical" evidence="6">
    <location>
        <begin position="315"/>
        <end position="335"/>
    </location>
</feature>
<comment type="subcellular location">
    <subcellularLocation>
        <location evidence="1">Membrane</location>
        <topology evidence="1">Multi-pass membrane protein</topology>
    </subcellularLocation>
</comment>
<evidence type="ECO:0000313" key="7">
    <source>
        <dbReference type="EMBL" id="KAA0023295.1"/>
    </source>
</evidence>
<dbReference type="InterPro" id="IPR044644">
    <property type="entry name" value="DinF-like"/>
</dbReference>
<comment type="similarity">
    <text evidence="2">Belongs to the multi antimicrobial extrusion (MATE) (TC 2.A.66.1) family.</text>
</comment>
<feature type="transmembrane region" description="Helical" evidence="6">
    <location>
        <begin position="43"/>
        <end position="66"/>
    </location>
</feature>
<reference evidence="7 8" key="1">
    <citation type="submission" date="2019-07" db="EMBL/GenBank/DDBJ databases">
        <title>Rhodococcus cavernicolus sp. nov., isolated from a cave.</title>
        <authorList>
            <person name="Lee S.D."/>
        </authorList>
    </citation>
    <scope>NUCLEOTIDE SEQUENCE [LARGE SCALE GENOMIC DNA]</scope>
    <source>
        <strain evidence="7 8">C1-24</strain>
    </source>
</reference>
<proteinExistence type="inferred from homology"/>
<comment type="caution">
    <text evidence="7">The sequence shown here is derived from an EMBL/GenBank/DDBJ whole genome shotgun (WGS) entry which is preliminary data.</text>
</comment>
<feature type="transmembrane region" description="Helical" evidence="6">
    <location>
        <begin position="347"/>
        <end position="369"/>
    </location>
</feature>
<dbReference type="PANTHER" id="PTHR42893:SF46">
    <property type="entry name" value="PROTEIN DETOXIFICATION 44, CHLOROPLASTIC"/>
    <property type="match status" value="1"/>
</dbReference>
<dbReference type="NCBIfam" id="TIGR00797">
    <property type="entry name" value="matE"/>
    <property type="match status" value="1"/>
</dbReference>
<feature type="transmembrane region" description="Helical" evidence="6">
    <location>
        <begin position="91"/>
        <end position="110"/>
    </location>
</feature>
<evidence type="ECO:0000256" key="4">
    <source>
        <dbReference type="ARBA" id="ARBA00022989"/>
    </source>
</evidence>
<feature type="transmembrane region" description="Helical" evidence="6">
    <location>
        <begin position="195"/>
        <end position="215"/>
    </location>
</feature>
<feature type="transmembrane region" description="Helical" evidence="6">
    <location>
        <begin position="271"/>
        <end position="294"/>
    </location>
</feature>
<dbReference type="GO" id="GO:0042910">
    <property type="term" value="F:xenobiotic transmembrane transporter activity"/>
    <property type="evidence" value="ECO:0007669"/>
    <property type="project" value="InterPro"/>
</dbReference>
<evidence type="ECO:0000256" key="3">
    <source>
        <dbReference type="ARBA" id="ARBA00022692"/>
    </source>
</evidence>
<feature type="transmembrane region" description="Helical" evidence="6">
    <location>
        <begin position="376"/>
        <end position="396"/>
    </location>
</feature>
<dbReference type="AlphaFoldDB" id="A0A5A7SFK1"/>
<feature type="transmembrane region" description="Helical" evidence="6">
    <location>
        <begin position="161"/>
        <end position="183"/>
    </location>
</feature>
<dbReference type="InterPro" id="IPR002528">
    <property type="entry name" value="MATE_fam"/>
</dbReference>
<keyword evidence="8" id="KW-1185">Reference proteome</keyword>
<evidence type="ECO:0000256" key="1">
    <source>
        <dbReference type="ARBA" id="ARBA00004141"/>
    </source>
</evidence>
<keyword evidence="3 6" id="KW-0812">Transmembrane</keyword>
<evidence type="ECO:0000313" key="8">
    <source>
        <dbReference type="Proteomes" id="UP000322244"/>
    </source>
</evidence>
<feature type="transmembrane region" description="Helical" evidence="6">
    <location>
        <begin position="12"/>
        <end position="31"/>
    </location>
</feature>
<dbReference type="CDD" id="cd13136">
    <property type="entry name" value="MATE_DinF_like"/>
    <property type="match status" value="1"/>
</dbReference>
<evidence type="ECO:0000256" key="6">
    <source>
        <dbReference type="SAM" id="Phobius"/>
    </source>
</evidence>
<evidence type="ECO:0000256" key="2">
    <source>
        <dbReference type="ARBA" id="ARBA00010199"/>
    </source>
</evidence>
<name>A0A5A7SFK1_9NOCA</name>
<evidence type="ECO:0000256" key="5">
    <source>
        <dbReference type="ARBA" id="ARBA00023136"/>
    </source>
</evidence>
<dbReference type="OrthoDB" id="5242355at2"/>
<organism evidence="7 8">
    <name type="scientific">Antrihabitans cavernicola</name>
    <dbReference type="NCBI Taxonomy" id="2495913"/>
    <lineage>
        <taxon>Bacteria</taxon>
        <taxon>Bacillati</taxon>
        <taxon>Actinomycetota</taxon>
        <taxon>Actinomycetes</taxon>
        <taxon>Mycobacteriales</taxon>
        <taxon>Nocardiaceae</taxon>
        <taxon>Antrihabitans</taxon>
    </lineage>
</organism>
<gene>
    <name evidence="7" type="ORF">FOY51_07685</name>
</gene>
<feature type="transmembrane region" description="Helical" evidence="6">
    <location>
        <begin position="402"/>
        <end position="421"/>
    </location>
</feature>
<protein>
    <submittedName>
        <fullName evidence="7">MATE family efflux transporter</fullName>
    </submittedName>
</protein>
<dbReference type="PANTHER" id="PTHR42893">
    <property type="entry name" value="PROTEIN DETOXIFICATION 44, CHLOROPLASTIC-RELATED"/>
    <property type="match status" value="1"/>
</dbReference>
<keyword evidence="5 6" id="KW-0472">Membrane</keyword>
<accession>A0A5A7SFK1</accession>
<dbReference type="Pfam" id="PF01554">
    <property type="entry name" value="MatE"/>
    <property type="match status" value="2"/>
</dbReference>
<dbReference type="GO" id="GO:0005886">
    <property type="term" value="C:plasma membrane"/>
    <property type="evidence" value="ECO:0007669"/>
    <property type="project" value="TreeGrafter"/>
</dbReference>
<feature type="transmembrane region" description="Helical" evidence="6">
    <location>
        <begin position="236"/>
        <end position="259"/>
    </location>
</feature>
<dbReference type="Proteomes" id="UP000322244">
    <property type="component" value="Unassembled WGS sequence"/>
</dbReference>